<feature type="transmembrane region" description="Helical" evidence="9">
    <location>
        <begin position="540"/>
        <end position="559"/>
    </location>
</feature>
<evidence type="ECO:0000256" key="3">
    <source>
        <dbReference type="ARBA" id="ARBA00022692"/>
    </source>
</evidence>
<keyword evidence="5" id="KW-0406">Ion transport</keyword>
<dbReference type="Proteomes" id="UP000224080">
    <property type="component" value="Unassembled WGS sequence"/>
</dbReference>
<dbReference type="EMBL" id="PDNC01000007">
    <property type="protein sequence ID" value="PGH08979.1"/>
    <property type="molecule type" value="Genomic_DNA"/>
</dbReference>
<dbReference type="Pfam" id="PF00654">
    <property type="entry name" value="Voltage_CLC"/>
    <property type="match status" value="1"/>
</dbReference>
<keyword evidence="4 9" id="KW-1133">Transmembrane helix</keyword>
<evidence type="ECO:0000313" key="10">
    <source>
        <dbReference type="EMBL" id="PGH08979.1"/>
    </source>
</evidence>
<feature type="compositionally biased region" description="Basic and acidic residues" evidence="8">
    <location>
        <begin position="42"/>
        <end position="71"/>
    </location>
</feature>
<evidence type="ECO:0000256" key="2">
    <source>
        <dbReference type="ARBA" id="ARBA00022448"/>
    </source>
</evidence>
<dbReference type="GO" id="GO:0005247">
    <property type="term" value="F:voltage-gated chloride channel activity"/>
    <property type="evidence" value="ECO:0007669"/>
    <property type="project" value="TreeGrafter"/>
</dbReference>
<feature type="transmembrane region" description="Helical" evidence="9">
    <location>
        <begin position="595"/>
        <end position="616"/>
    </location>
</feature>
<dbReference type="OrthoDB" id="44789at2759"/>
<feature type="transmembrane region" description="Helical" evidence="9">
    <location>
        <begin position="187"/>
        <end position="214"/>
    </location>
</feature>
<dbReference type="AlphaFoldDB" id="A0A2B7XJ91"/>
<feature type="transmembrane region" description="Helical" evidence="9">
    <location>
        <begin position="498"/>
        <end position="519"/>
    </location>
</feature>
<name>A0A2B7XJ91_9EURO</name>
<dbReference type="InterPro" id="IPR001807">
    <property type="entry name" value="ClC"/>
</dbReference>
<gene>
    <name evidence="10" type="ORF">GX51_01036</name>
</gene>
<keyword evidence="6 9" id="KW-0472">Membrane</keyword>
<keyword evidence="11" id="KW-1185">Reference proteome</keyword>
<feature type="region of interest" description="Disordered" evidence="8">
    <location>
        <begin position="1"/>
        <end position="128"/>
    </location>
</feature>
<dbReference type="InterPro" id="IPR014743">
    <property type="entry name" value="Cl-channel_core"/>
</dbReference>
<keyword evidence="7" id="KW-0868">Chloride</keyword>
<keyword evidence="3 9" id="KW-0812">Transmembrane</keyword>
<dbReference type="PRINTS" id="PR00762">
    <property type="entry name" value="CLCHANNEL"/>
</dbReference>
<dbReference type="FunFam" id="1.10.3080.10:FF:000013">
    <property type="entry name" value="Voltage-gated chloride channel (ClcA)"/>
    <property type="match status" value="1"/>
</dbReference>
<comment type="subcellular location">
    <subcellularLocation>
        <location evidence="1">Membrane</location>
        <topology evidence="1">Multi-pass membrane protein</topology>
    </subcellularLocation>
</comment>
<feature type="transmembrane region" description="Helical" evidence="9">
    <location>
        <begin position="373"/>
        <end position="391"/>
    </location>
</feature>
<dbReference type="GO" id="GO:0005886">
    <property type="term" value="C:plasma membrane"/>
    <property type="evidence" value="ECO:0007669"/>
    <property type="project" value="TreeGrafter"/>
</dbReference>
<protein>
    <submittedName>
        <fullName evidence="10">Chloride channel, other eukaryote</fullName>
    </submittedName>
</protein>
<comment type="caution">
    <text evidence="10">The sequence shown here is derived from an EMBL/GenBank/DDBJ whole genome shotgun (WGS) entry which is preliminary data.</text>
</comment>
<evidence type="ECO:0000256" key="4">
    <source>
        <dbReference type="ARBA" id="ARBA00022989"/>
    </source>
</evidence>
<keyword evidence="2" id="KW-0813">Transport</keyword>
<evidence type="ECO:0000256" key="6">
    <source>
        <dbReference type="ARBA" id="ARBA00023136"/>
    </source>
</evidence>
<sequence>MAPSLHRSVSNAPGLRGEDDDNSSDQDDNPRLIVTSPPSPTSRREQTTRFAELDIRSRLPRRPTTDMDERTGLLGAADDSNRTYTTIPNPAASARPPSFHRHPSTAGSVRIPRNHSRANSQAVKFAGRDWPRTDTGDYSSKNSLSASFLDDRVWYDQFTSTDWVHDSIADGIRLRQLRSRRDVRGRLLAWFDGAQGWILVAVIGCITACFAYFVDVTENAMFDVKEGFCTENWFFSKRRCCLPEEQACDAWLSWAEILESSTIDREWIDFVAFVFWAVVLAAFSCVLTLLTKTVVPSSVSLSTLDEDLGAEVYSPGESPIRDRKTSSSTQSPQRGIVVPPPMVYYSAAGSGVAEVKVILSGFVLHGYLGFKTLVIKTLALVLAVASGLSVGKEGPYVHIAACIGNISCRIFSKYHHNDGKRREVLSASAASGVGVAFGAPIGGVLFGLEEVSYYFPPKTLFRTFFCCIAAALSLKFLNPYGTGKIVLFEVRYVSDWKVFELLIFMLLGVLGGASGALFIKASKLWAQSFRRIPVIKRWPLLEVVLVALITGLVSFWNRYTKLPVSELLFELASPCDPDTESRTGLCPTGDKIPEVIRYLVIAFVIKSLLTIITFGIKVPAGIYVPSMVVGGLLGRIVGHIAQYFVVHFPDSPLFGSCSSSRDALSCINPGVYALIAAGSTMCGVTRLSVTLVIILFELTGSLDHVLPFSLAILCAKWTADAMEPLSIYDLLTDMNSYPYLDNKLHPTSDIELSELVPRVRKNRIIDISNSPLVPATELREKLDVLLLAGELDGGLPILRRNILVGLIPAPELEYALDRLEDEEEAMCLMCIDSSYEDWGGEGDRDRDRDRERVDTTGRMADFTPFIDPAPVALDIHSPISLVYQCFVKLGLRYMCVLRDGQYAGLVHKKSFVKFMKEQGKGTHK</sequence>
<evidence type="ECO:0000256" key="1">
    <source>
        <dbReference type="ARBA" id="ARBA00004141"/>
    </source>
</evidence>
<dbReference type="SUPFAM" id="SSF54631">
    <property type="entry name" value="CBS-domain pair"/>
    <property type="match status" value="1"/>
</dbReference>
<evidence type="ECO:0000256" key="5">
    <source>
        <dbReference type="ARBA" id="ARBA00023065"/>
    </source>
</evidence>
<dbReference type="GO" id="GO:0005794">
    <property type="term" value="C:Golgi apparatus"/>
    <property type="evidence" value="ECO:0007669"/>
    <property type="project" value="TreeGrafter"/>
</dbReference>
<evidence type="ECO:0000313" key="11">
    <source>
        <dbReference type="Proteomes" id="UP000224080"/>
    </source>
</evidence>
<evidence type="ECO:0000256" key="8">
    <source>
        <dbReference type="SAM" id="MobiDB-lite"/>
    </source>
</evidence>
<feature type="region of interest" description="Disordered" evidence="8">
    <location>
        <begin position="312"/>
        <end position="334"/>
    </location>
</feature>
<reference evidence="10 11" key="1">
    <citation type="submission" date="2017-10" db="EMBL/GenBank/DDBJ databases">
        <title>Comparative genomics in systemic dimorphic fungi from Ajellomycetaceae.</title>
        <authorList>
            <person name="Munoz J.F."/>
            <person name="Mcewen J.G."/>
            <person name="Clay O.K."/>
            <person name="Cuomo C.A."/>
        </authorList>
    </citation>
    <scope>NUCLEOTIDE SEQUENCE [LARGE SCALE GENOMIC DNA]</scope>
    <source>
        <strain evidence="10 11">UAMH130</strain>
    </source>
</reference>
<dbReference type="SUPFAM" id="SSF81340">
    <property type="entry name" value="Clc chloride channel"/>
    <property type="match status" value="1"/>
</dbReference>
<feature type="compositionally biased region" description="Acidic residues" evidence="8">
    <location>
        <begin position="18"/>
        <end position="27"/>
    </location>
</feature>
<dbReference type="GO" id="GO:0005769">
    <property type="term" value="C:early endosome"/>
    <property type="evidence" value="ECO:0007669"/>
    <property type="project" value="TreeGrafter"/>
</dbReference>
<feature type="transmembrane region" description="Helical" evidence="9">
    <location>
        <begin position="270"/>
        <end position="290"/>
    </location>
</feature>
<feature type="transmembrane region" description="Helical" evidence="9">
    <location>
        <begin position="424"/>
        <end position="448"/>
    </location>
</feature>
<accession>A0A2B7XJ91</accession>
<dbReference type="Gene3D" id="1.10.3080.10">
    <property type="entry name" value="Clc chloride channel"/>
    <property type="match status" value="1"/>
</dbReference>
<dbReference type="PANTHER" id="PTHR45711:SF3">
    <property type="entry name" value="CLC CHANNEL"/>
    <property type="match status" value="1"/>
</dbReference>
<proteinExistence type="predicted"/>
<feature type="transmembrane region" description="Helical" evidence="9">
    <location>
        <begin position="460"/>
        <end position="478"/>
    </location>
</feature>
<dbReference type="InterPro" id="IPR046342">
    <property type="entry name" value="CBS_dom_sf"/>
</dbReference>
<dbReference type="CDD" id="cd03684">
    <property type="entry name" value="ClC_3_like"/>
    <property type="match status" value="1"/>
</dbReference>
<evidence type="ECO:0000256" key="9">
    <source>
        <dbReference type="SAM" id="Phobius"/>
    </source>
</evidence>
<dbReference type="PANTHER" id="PTHR45711">
    <property type="entry name" value="CHLORIDE CHANNEL PROTEIN"/>
    <property type="match status" value="1"/>
</dbReference>
<evidence type="ECO:0000256" key="7">
    <source>
        <dbReference type="ARBA" id="ARBA00023214"/>
    </source>
</evidence>
<organism evidence="10 11">
    <name type="scientific">Blastomyces parvus</name>
    <dbReference type="NCBI Taxonomy" id="2060905"/>
    <lineage>
        <taxon>Eukaryota</taxon>
        <taxon>Fungi</taxon>
        <taxon>Dikarya</taxon>
        <taxon>Ascomycota</taxon>
        <taxon>Pezizomycotina</taxon>
        <taxon>Eurotiomycetes</taxon>
        <taxon>Eurotiomycetidae</taxon>
        <taxon>Onygenales</taxon>
        <taxon>Ajellomycetaceae</taxon>
        <taxon>Blastomyces</taxon>
    </lineage>
</organism>